<dbReference type="Gene3D" id="3.30.160.60">
    <property type="entry name" value="Classic Zinc Finger"/>
    <property type="match status" value="3"/>
</dbReference>
<evidence type="ECO:0000259" key="5">
    <source>
        <dbReference type="PROSITE" id="PS00028"/>
    </source>
</evidence>
<dbReference type="EMBL" id="JANEYG010000201">
    <property type="protein sequence ID" value="KAJ8911321.1"/>
    <property type="molecule type" value="Genomic_DNA"/>
</dbReference>
<dbReference type="PANTHER" id="PTHR24379">
    <property type="entry name" value="KRAB AND ZINC FINGER DOMAIN-CONTAINING"/>
    <property type="match status" value="1"/>
</dbReference>
<dbReference type="InterPro" id="IPR013087">
    <property type="entry name" value="Znf_C2H2_type"/>
</dbReference>
<evidence type="ECO:0000256" key="3">
    <source>
        <dbReference type="ARBA" id="ARBA00022771"/>
    </source>
</evidence>
<name>A0AAV8VBM4_9CUCU</name>
<evidence type="ECO:0000256" key="2">
    <source>
        <dbReference type="ARBA" id="ARBA00022737"/>
    </source>
</evidence>
<reference evidence="6 7" key="1">
    <citation type="journal article" date="2023" name="Insect Mol. Biol.">
        <title>Genome sequencing provides insights into the evolution of gene families encoding plant cell wall-degrading enzymes in longhorned beetles.</title>
        <authorList>
            <person name="Shin N.R."/>
            <person name="Okamura Y."/>
            <person name="Kirsch R."/>
            <person name="Pauchet Y."/>
        </authorList>
    </citation>
    <scope>NUCLEOTIDE SEQUENCE [LARGE SCALE GENOMIC DNA]</scope>
    <source>
        <strain evidence="6">EAD_L_NR</strain>
    </source>
</reference>
<keyword evidence="3" id="KW-0863">Zinc-finger</keyword>
<comment type="caution">
    <text evidence="6">The sequence shown here is derived from an EMBL/GenBank/DDBJ whole genome shotgun (WGS) entry which is preliminary data.</text>
</comment>
<dbReference type="PROSITE" id="PS00028">
    <property type="entry name" value="ZINC_FINGER_C2H2_1"/>
    <property type="match status" value="1"/>
</dbReference>
<dbReference type="InterPro" id="IPR036236">
    <property type="entry name" value="Znf_C2H2_sf"/>
</dbReference>
<sequence length="291" mass="33987">METNATKSPYGTENLNTRDVSLPSTTVKMENRSFSDFVKIKTEQDELIGEIETKHESTYGAVKTEHRNELSIDPIKVVDVAVKSEQAGGFENQVLRNEIKIKPETIEDRWACNLINVLNLTRCCFSSPIQNVSDISCRICDFQAKSKNSLKHHIRSAHRHGALSEIKRYRCGLCDCRVNDERDLDKHSMSIHGKLSKKYMCDRCDYKATRKSGLRSHVITIHQMYRCDKCTYRAILEDDMQRHVISVHEKASNAKWYRCRQCKYKAKREIQFYRHMLTHNEPSDTEMKRYE</sequence>
<evidence type="ECO:0000256" key="1">
    <source>
        <dbReference type="ARBA" id="ARBA00022723"/>
    </source>
</evidence>
<accession>A0AAV8VBM4</accession>
<evidence type="ECO:0000256" key="4">
    <source>
        <dbReference type="ARBA" id="ARBA00022833"/>
    </source>
</evidence>
<dbReference type="GO" id="GO:0008270">
    <property type="term" value="F:zinc ion binding"/>
    <property type="evidence" value="ECO:0007669"/>
    <property type="project" value="UniProtKB-KW"/>
</dbReference>
<keyword evidence="2" id="KW-0677">Repeat</keyword>
<proteinExistence type="predicted"/>
<keyword evidence="7" id="KW-1185">Reference proteome</keyword>
<keyword evidence="4" id="KW-0862">Zinc</keyword>
<evidence type="ECO:0000313" key="6">
    <source>
        <dbReference type="EMBL" id="KAJ8911321.1"/>
    </source>
</evidence>
<organism evidence="6 7">
    <name type="scientific">Exocentrus adspersus</name>
    <dbReference type="NCBI Taxonomy" id="1586481"/>
    <lineage>
        <taxon>Eukaryota</taxon>
        <taxon>Metazoa</taxon>
        <taxon>Ecdysozoa</taxon>
        <taxon>Arthropoda</taxon>
        <taxon>Hexapoda</taxon>
        <taxon>Insecta</taxon>
        <taxon>Pterygota</taxon>
        <taxon>Neoptera</taxon>
        <taxon>Endopterygota</taxon>
        <taxon>Coleoptera</taxon>
        <taxon>Polyphaga</taxon>
        <taxon>Cucujiformia</taxon>
        <taxon>Chrysomeloidea</taxon>
        <taxon>Cerambycidae</taxon>
        <taxon>Lamiinae</taxon>
        <taxon>Acanthocinini</taxon>
        <taxon>Exocentrus</taxon>
    </lineage>
</organism>
<gene>
    <name evidence="6" type="ORF">NQ315_017017</name>
</gene>
<dbReference type="PANTHER" id="PTHR24379:SF121">
    <property type="entry name" value="C2H2-TYPE DOMAIN-CONTAINING PROTEIN"/>
    <property type="match status" value="1"/>
</dbReference>
<evidence type="ECO:0000313" key="7">
    <source>
        <dbReference type="Proteomes" id="UP001159042"/>
    </source>
</evidence>
<dbReference type="Proteomes" id="UP001159042">
    <property type="component" value="Unassembled WGS sequence"/>
</dbReference>
<keyword evidence="1" id="KW-0479">Metal-binding</keyword>
<protein>
    <recommendedName>
        <fullName evidence="5">C2H2-type domain-containing protein</fullName>
    </recommendedName>
</protein>
<dbReference type="AlphaFoldDB" id="A0AAV8VBM4"/>
<dbReference type="SUPFAM" id="SSF57667">
    <property type="entry name" value="beta-beta-alpha zinc fingers"/>
    <property type="match status" value="1"/>
</dbReference>
<feature type="domain" description="C2H2-type" evidence="5">
    <location>
        <begin position="171"/>
        <end position="192"/>
    </location>
</feature>
<dbReference type="SMART" id="SM00355">
    <property type="entry name" value="ZnF_C2H2"/>
    <property type="match status" value="5"/>
</dbReference>